<organism evidence="2 3">
    <name type="scientific">Ficus carica</name>
    <name type="common">Common fig</name>
    <dbReference type="NCBI Taxonomy" id="3494"/>
    <lineage>
        <taxon>Eukaryota</taxon>
        <taxon>Viridiplantae</taxon>
        <taxon>Streptophyta</taxon>
        <taxon>Embryophyta</taxon>
        <taxon>Tracheophyta</taxon>
        <taxon>Spermatophyta</taxon>
        <taxon>Magnoliopsida</taxon>
        <taxon>eudicotyledons</taxon>
        <taxon>Gunneridae</taxon>
        <taxon>Pentapetalae</taxon>
        <taxon>rosids</taxon>
        <taxon>fabids</taxon>
        <taxon>Rosales</taxon>
        <taxon>Moraceae</taxon>
        <taxon>Ficeae</taxon>
        <taxon>Ficus</taxon>
    </lineage>
</organism>
<sequence length="60" mass="7007">MIDEPWLKIRGFMMKPSSEELKKYYMDGLIVKISKFDVSSRGVPEGGALEKQKEPQHYEM</sequence>
<feature type="compositionally biased region" description="Basic and acidic residues" evidence="1">
    <location>
        <begin position="48"/>
        <end position="60"/>
    </location>
</feature>
<evidence type="ECO:0000256" key="1">
    <source>
        <dbReference type="SAM" id="MobiDB-lite"/>
    </source>
</evidence>
<dbReference type="AlphaFoldDB" id="A0AA88A899"/>
<comment type="caution">
    <text evidence="2">The sequence shown here is derived from an EMBL/GenBank/DDBJ whole genome shotgun (WGS) entry which is preliminary data.</text>
</comment>
<reference evidence="2" key="1">
    <citation type="submission" date="2023-07" db="EMBL/GenBank/DDBJ databases">
        <title>draft genome sequence of fig (Ficus carica).</title>
        <authorList>
            <person name="Takahashi T."/>
            <person name="Nishimura K."/>
        </authorList>
    </citation>
    <scope>NUCLEOTIDE SEQUENCE</scope>
</reference>
<dbReference type="Proteomes" id="UP001187192">
    <property type="component" value="Unassembled WGS sequence"/>
</dbReference>
<accession>A0AA88A899</accession>
<evidence type="ECO:0000313" key="3">
    <source>
        <dbReference type="Proteomes" id="UP001187192"/>
    </source>
</evidence>
<feature type="region of interest" description="Disordered" evidence="1">
    <location>
        <begin position="40"/>
        <end position="60"/>
    </location>
</feature>
<evidence type="ECO:0000313" key="2">
    <source>
        <dbReference type="EMBL" id="GMN46875.1"/>
    </source>
</evidence>
<gene>
    <name evidence="2" type="ORF">TIFTF001_016059</name>
</gene>
<proteinExistence type="predicted"/>
<name>A0AA88A899_FICCA</name>
<keyword evidence="3" id="KW-1185">Reference proteome</keyword>
<dbReference type="EMBL" id="BTGU01000024">
    <property type="protein sequence ID" value="GMN46875.1"/>
    <property type="molecule type" value="Genomic_DNA"/>
</dbReference>
<protein>
    <submittedName>
        <fullName evidence="2">Uncharacterized protein</fullName>
    </submittedName>
</protein>